<name>A0A521EZ24_9FLAO</name>
<evidence type="ECO:0000313" key="1">
    <source>
        <dbReference type="EMBL" id="SMO89159.1"/>
    </source>
</evidence>
<protein>
    <submittedName>
        <fullName evidence="1">Uncharacterized protein</fullName>
    </submittedName>
</protein>
<gene>
    <name evidence="1" type="ORF">SAMN06265171_110149</name>
</gene>
<evidence type="ECO:0000313" key="2">
    <source>
        <dbReference type="Proteomes" id="UP000316916"/>
    </source>
</evidence>
<keyword evidence="2" id="KW-1185">Reference proteome</keyword>
<sequence>MTFSLQMKRASIKDYRNLLKVFVILLDYGVIRKEKVISWADSILASENESEYAFIELSTCANTHDIIQVLNKNTLDSDSEITSRAVLGILYHLLDENKVVLKNIFETATHISYEERLTDEEQFLLYRFDEYIDLFENGVFEKLNLFKTNFEELLGIYKDFKLDNPHQWVTINEKIKQDLQIKLEAFKSGYHY</sequence>
<reference evidence="1 2" key="1">
    <citation type="submission" date="2017-05" db="EMBL/GenBank/DDBJ databases">
        <authorList>
            <person name="Varghese N."/>
            <person name="Submissions S."/>
        </authorList>
    </citation>
    <scope>NUCLEOTIDE SEQUENCE [LARGE SCALE GENOMIC DNA]</scope>
    <source>
        <strain evidence="1 2">DSM 29371</strain>
    </source>
</reference>
<dbReference type="Proteomes" id="UP000316916">
    <property type="component" value="Unassembled WGS sequence"/>
</dbReference>
<dbReference type="EMBL" id="FXTC01000010">
    <property type="protein sequence ID" value="SMO89159.1"/>
    <property type="molecule type" value="Genomic_DNA"/>
</dbReference>
<accession>A0A521EZ24</accession>
<organism evidence="1 2">
    <name type="scientific">Chryseobacterium rhizoplanae</name>
    <dbReference type="NCBI Taxonomy" id="1609531"/>
    <lineage>
        <taxon>Bacteria</taxon>
        <taxon>Pseudomonadati</taxon>
        <taxon>Bacteroidota</taxon>
        <taxon>Flavobacteriia</taxon>
        <taxon>Flavobacteriales</taxon>
        <taxon>Weeksellaceae</taxon>
        <taxon>Chryseobacterium group</taxon>
        <taxon>Chryseobacterium</taxon>
    </lineage>
</organism>
<proteinExistence type="predicted"/>
<dbReference type="AlphaFoldDB" id="A0A521EZ24"/>